<evidence type="ECO:0000313" key="3">
    <source>
        <dbReference type="WBParaSite" id="Hba_18329"/>
    </source>
</evidence>
<evidence type="ECO:0000259" key="1">
    <source>
        <dbReference type="PROSITE" id="PS51788"/>
    </source>
</evidence>
<dbReference type="AlphaFoldDB" id="A0A1I7XLC3"/>
<proteinExistence type="predicted"/>
<dbReference type="PROSITE" id="PS51788">
    <property type="entry name" value="CULT"/>
    <property type="match status" value="1"/>
</dbReference>
<dbReference type="CDD" id="cd15777">
    <property type="entry name" value="CRBN_C_like"/>
    <property type="match status" value="1"/>
</dbReference>
<reference evidence="3" key="1">
    <citation type="submission" date="2016-11" db="UniProtKB">
        <authorList>
            <consortium name="WormBaseParasite"/>
        </authorList>
    </citation>
    <scope>IDENTIFICATION</scope>
</reference>
<dbReference type="Proteomes" id="UP000095283">
    <property type="component" value="Unplaced"/>
</dbReference>
<dbReference type="Gene3D" id="2.170.150.20">
    <property type="entry name" value="Peptide methionine sulfoxide reductase"/>
    <property type="match status" value="1"/>
</dbReference>
<sequence length="247" mass="27838">MARYLLPIGILGFIINGEAVTRHVGELLCRECGASITRQSELLNVSTPEKNVKYKYEFPIVGKTAMVHVFENPAAETFHILTTKTAYLKFHGQASTDATWFPGMQWTVCVCSKCGQHMGWYFQPEKPNLLKSDQKSFVGLVLDYLISADCQTIQMGSMLHIVYIFLSSVLVLHALALVGEDEYPVISKRLSNDALIRLIMRNQHSSPFEIKRGMVKRGDAIDRRSIDDDFSNCFLSPVQCMLPGSRR</sequence>
<dbReference type="FunFam" id="2.170.150.20:FF:000010">
    <property type="entry name" value="Protein yippee-like"/>
    <property type="match status" value="1"/>
</dbReference>
<keyword evidence="2" id="KW-1185">Reference proteome</keyword>
<organism evidence="2 3">
    <name type="scientific">Heterorhabditis bacteriophora</name>
    <name type="common">Entomopathogenic nematode worm</name>
    <dbReference type="NCBI Taxonomy" id="37862"/>
    <lineage>
        <taxon>Eukaryota</taxon>
        <taxon>Metazoa</taxon>
        <taxon>Ecdysozoa</taxon>
        <taxon>Nematoda</taxon>
        <taxon>Chromadorea</taxon>
        <taxon>Rhabditida</taxon>
        <taxon>Rhabditina</taxon>
        <taxon>Rhabditomorpha</taxon>
        <taxon>Strongyloidea</taxon>
        <taxon>Heterorhabditidae</taxon>
        <taxon>Heterorhabditis</taxon>
    </lineage>
</organism>
<evidence type="ECO:0000313" key="2">
    <source>
        <dbReference type="Proteomes" id="UP000095283"/>
    </source>
</evidence>
<protein>
    <submittedName>
        <fullName evidence="3">CULT domain-containing protein</fullName>
    </submittedName>
</protein>
<name>A0A1I7XLC3_HETBA</name>
<feature type="domain" description="CULT" evidence="1">
    <location>
        <begin position="24"/>
        <end position="149"/>
    </location>
</feature>
<dbReference type="WBParaSite" id="Hba_18329">
    <property type="protein sequence ID" value="Hba_18329"/>
    <property type="gene ID" value="Hba_18329"/>
</dbReference>
<accession>A0A1I7XLC3</accession>
<dbReference type="InterPro" id="IPR034750">
    <property type="entry name" value="CULT"/>
</dbReference>